<organism evidence="10 11">
    <name type="scientific">Sphingomonas sinipercae</name>
    <dbReference type="NCBI Taxonomy" id="2714944"/>
    <lineage>
        <taxon>Bacteria</taxon>
        <taxon>Pseudomonadati</taxon>
        <taxon>Pseudomonadota</taxon>
        <taxon>Alphaproteobacteria</taxon>
        <taxon>Sphingomonadales</taxon>
        <taxon>Sphingomonadaceae</taxon>
        <taxon>Sphingomonas</taxon>
    </lineage>
</organism>
<keyword evidence="11" id="KW-1185">Reference proteome</keyword>
<dbReference type="GO" id="GO:0007165">
    <property type="term" value="P:signal transduction"/>
    <property type="evidence" value="ECO:0007669"/>
    <property type="project" value="InterPro"/>
</dbReference>
<keyword evidence="8" id="KW-0472">Membrane</keyword>
<evidence type="ECO:0000256" key="1">
    <source>
        <dbReference type="ARBA" id="ARBA00000085"/>
    </source>
</evidence>
<protein>
    <recommendedName>
        <fullName evidence="2">histidine kinase</fullName>
        <ecNumber evidence="2">2.7.13.3</ecNumber>
    </recommendedName>
</protein>
<evidence type="ECO:0000313" key="11">
    <source>
        <dbReference type="Proteomes" id="UP000502502"/>
    </source>
</evidence>
<dbReference type="PANTHER" id="PTHR41523:SF8">
    <property type="entry name" value="ETHYLENE RESPONSE SENSOR PROTEIN"/>
    <property type="match status" value="1"/>
</dbReference>
<dbReference type="GO" id="GO:0005524">
    <property type="term" value="F:ATP binding"/>
    <property type="evidence" value="ECO:0007669"/>
    <property type="project" value="UniProtKB-KW"/>
</dbReference>
<proteinExistence type="predicted"/>
<dbReference type="PANTHER" id="PTHR41523">
    <property type="entry name" value="TWO-COMPONENT SYSTEM SENSOR PROTEIN"/>
    <property type="match status" value="1"/>
</dbReference>
<dbReference type="KEGG" id="ssin:G7078_09895"/>
<keyword evidence="5" id="KW-0547">Nucleotide-binding</keyword>
<dbReference type="RefSeq" id="WP_166095582.1">
    <property type="nucleotide sequence ID" value="NZ_CP049871.1"/>
</dbReference>
<feature type="transmembrane region" description="Helical" evidence="8">
    <location>
        <begin position="233"/>
        <end position="253"/>
    </location>
</feature>
<evidence type="ECO:0000259" key="9">
    <source>
        <dbReference type="PROSITE" id="PS50885"/>
    </source>
</evidence>
<evidence type="ECO:0000256" key="5">
    <source>
        <dbReference type="ARBA" id="ARBA00022741"/>
    </source>
</evidence>
<dbReference type="PROSITE" id="PS50885">
    <property type="entry name" value="HAMP"/>
    <property type="match status" value="1"/>
</dbReference>
<sequence>MASTAERFARLSTPAKLLLILTAVLLPISLWLGWVAYSGFRNANDALREQSLERARVTARSIESLIARNALALRIAANGQVANQPDPCLRIRQSLSITPAIAQQFRINTDTGLPLCGVGDLGQTGPLPLIAPGDIRLSVAPRQDALVIHDGVIGGIATTILTPDEIRSATDESARELGALTIRDGVRQLSIVRPAEPSGEQQDWATSSWPVDGGPLVIEIQSRVPRVTVLDRVLILLPLLMWIIAALATWWLVTHLLIRPLRRLQRAVSSYNPGDPGLQLPSKVGPATEIQDLREAFAKAVSRIEESEHEMSAALDGQRRLVREVHHRVKNNLQVVASLLNIHGRNAKDLEVRAAYAAIGRRVGALAIVHRNHYAEMEENRGIALRPLLSELAAELRAGAPEQARKLSIDLTVDTLHCTQDAAVSVAFLVTEVVEYAMLNRPDQPVVVTLHRTSDTTARMTLSSPVLVPGADGDRENVQFERIIGGMAKQLRSNLEREPGRYSVDMPVFPPR</sequence>
<dbReference type="InterPro" id="IPR011495">
    <property type="entry name" value="Sig_transdc_His_kin_sub2_dim/P"/>
</dbReference>
<keyword evidence="4" id="KW-0808">Transferase</keyword>
<dbReference type="EC" id="2.7.13.3" evidence="2"/>
<keyword evidence="8" id="KW-1133">Transmembrane helix</keyword>
<dbReference type="InterPro" id="IPR003660">
    <property type="entry name" value="HAMP_dom"/>
</dbReference>
<keyword evidence="6 10" id="KW-0418">Kinase</keyword>
<dbReference type="AlphaFoldDB" id="A0A6G7ZQ78"/>
<accession>A0A6G7ZQ78</accession>
<dbReference type="Pfam" id="PF07568">
    <property type="entry name" value="HisKA_2"/>
    <property type="match status" value="1"/>
</dbReference>
<keyword evidence="3" id="KW-0597">Phosphoprotein</keyword>
<dbReference type="GO" id="GO:0004673">
    <property type="term" value="F:protein histidine kinase activity"/>
    <property type="evidence" value="ECO:0007669"/>
    <property type="project" value="UniProtKB-EC"/>
</dbReference>
<evidence type="ECO:0000256" key="2">
    <source>
        <dbReference type="ARBA" id="ARBA00012438"/>
    </source>
</evidence>
<dbReference type="GO" id="GO:0016020">
    <property type="term" value="C:membrane"/>
    <property type="evidence" value="ECO:0007669"/>
    <property type="project" value="InterPro"/>
</dbReference>
<feature type="transmembrane region" description="Helical" evidence="8">
    <location>
        <begin position="17"/>
        <end position="40"/>
    </location>
</feature>
<feature type="domain" description="HAMP" evidence="9">
    <location>
        <begin position="255"/>
        <end position="309"/>
    </location>
</feature>
<keyword evidence="7" id="KW-0067">ATP-binding</keyword>
<dbReference type="Gene3D" id="3.30.450.20">
    <property type="entry name" value="PAS domain"/>
    <property type="match status" value="1"/>
</dbReference>
<evidence type="ECO:0000256" key="8">
    <source>
        <dbReference type="SAM" id="Phobius"/>
    </source>
</evidence>
<name>A0A6G7ZQ78_9SPHN</name>
<evidence type="ECO:0000313" key="10">
    <source>
        <dbReference type="EMBL" id="QIL03056.1"/>
    </source>
</evidence>
<reference evidence="10 11" key="1">
    <citation type="submission" date="2020-03" db="EMBL/GenBank/DDBJ databases">
        <title>Sphingomonas sp. nov., isolated from fish.</title>
        <authorList>
            <person name="Hyun D.-W."/>
            <person name="Bae J.-W."/>
        </authorList>
    </citation>
    <scope>NUCLEOTIDE SEQUENCE [LARGE SCALE GENOMIC DNA]</scope>
    <source>
        <strain evidence="10 11">HDW15C</strain>
    </source>
</reference>
<dbReference type="EMBL" id="CP049871">
    <property type="protein sequence ID" value="QIL03056.1"/>
    <property type="molecule type" value="Genomic_DNA"/>
</dbReference>
<gene>
    <name evidence="10" type="ORF">G7078_09895</name>
</gene>
<keyword evidence="8" id="KW-0812">Transmembrane</keyword>
<dbReference type="Proteomes" id="UP000502502">
    <property type="component" value="Chromosome"/>
</dbReference>
<evidence type="ECO:0000256" key="6">
    <source>
        <dbReference type="ARBA" id="ARBA00022777"/>
    </source>
</evidence>
<evidence type="ECO:0000256" key="7">
    <source>
        <dbReference type="ARBA" id="ARBA00022840"/>
    </source>
</evidence>
<evidence type="ECO:0000256" key="4">
    <source>
        <dbReference type="ARBA" id="ARBA00022679"/>
    </source>
</evidence>
<evidence type="ECO:0000256" key="3">
    <source>
        <dbReference type="ARBA" id="ARBA00022553"/>
    </source>
</evidence>
<comment type="catalytic activity">
    <reaction evidence="1">
        <text>ATP + protein L-histidine = ADP + protein N-phospho-L-histidine.</text>
        <dbReference type="EC" id="2.7.13.3"/>
    </reaction>
</comment>